<protein>
    <submittedName>
        <fullName evidence="1">Uncharacterized protein</fullName>
    </submittedName>
</protein>
<proteinExistence type="predicted"/>
<comment type="caution">
    <text evidence="1">The sequence shown here is derived from an EMBL/GenBank/DDBJ whole genome shotgun (WGS) entry which is preliminary data.</text>
</comment>
<evidence type="ECO:0000313" key="2">
    <source>
        <dbReference type="Proteomes" id="UP001148737"/>
    </source>
</evidence>
<accession>A0ACC1R2W3</accession>
<name>A0ACC1R2W3_9HYPO</name>
<organism evidence="1 2">
    <name type="scientific">Lecanicillium saksenae</name>
    <dbReference type="NCBI Taxonomy" id="468837"/>
    <lineage>
        <taxon>Eukaryota</taxon>
        <taxon>Fungi</taxon>
        <taxon>Dikarya</taxon>
        <taxon>Ascomycota</taxon>
        <taxon>Pezizomycotina</taxon>
        <taxon>Sordariomycetes</taxon>
        <taxon>Hypocreomycetidae</taxon>
        <taxon>Hypocreales</taxon>
        <taxon>Cordycipitaceae</taxon>
        <taxon>Lecanicillium</taxon>
    </lineage>
</organism>
<evidence type="ECO:0000313" key="1">
    <source>
        <dbReference type="EMBL" id="KAJ3497365.1"/>
    </source>
</evidence>
<dbReference type="Proteomes" id="UP001148737">
    <property type="component" value="Unassembled WGS sequence"/>
</dbReference>
<sequence length="237" mass="26112">MKTVGIIGGSTDLATAEYYRLINATVREQLGGFHTGEIIINSMDLAKSVHYVHNDLWEEGGAYLAGKAQSLERGGADFIIVVSNTWHRAADIFMKGLKIPLLHIADPTAEAIKAQGLKKVILLGTKATMSTPYLADEFKARGVEVVVPTAEEQQFIDDVIFKELSFWKFKEESKNKYLDIIDRLVKEEGAQGAILGCTEIPLLVKQEERPAVPFFDTLTLHAKAAALLAVADDVRKQ</sequence>
<dbReference type="EMBL" id="JANAKD010000116">
    <property type="protein sequence ID" value="KAJ3497365.1"/>
    <property type="molecule type" value="Genomic_DNA"/>
</dbReference>
<reference evidence="1" key="1">
    <citation type="submission" date="2022-07" db="EMBL/GenBank/DDBJ databases">
        <title>Genome Sequence of Lecanicillium saksenae.</title>
        <authorList>
            <person name="Buettner E."/>
        </authorList>
    </citation>
    <scope>NUCLEOTIDE SEQUENCE</scope>
    <source>
        <strain evidence="1">VT-O1</strain>
    </source>
</reference>
<keyword evidence="2" id="KW-1185">Reference proteome</keyword>
<gene>
    <name evidence="1" type="ORF">NLG97_g1960</name>
</gene>